<evidence type="ECO:0000313" key="1">
    <source>
        <dbReference type="EMBL" id="SEF11515.1"/>
    </source>
</evidence>
<dbReference type="EMBL" id="FNUC01000004">
    <property type="protein sequence ID" value="SEF11515.1"/>
    <property type="molecule type" value="Genomic_DNA"/>
</dbReference>
<proteinExistence type="predicted"/>
<keyword evidence="2" id="KW-1185">Reference proteome</keyword>
<protein>
    <submittedName>
        <fullName evidence="1">Uncharacterized protein</fullName>
    </submittedName>
</protein>
<dbReference type="Proteomes" id="UP000181980">
    <property type="component" value="Unassembled WGS sequence"/>
</dbReference>
<accession>A0A1H5PC98</accession>
<gene>
    <name evidence="1" type="ORF">SAMN04488561_4083</name>
</gene>
<sequence>MPRDEAERLRRLFGAHEPEELRTYLAVADGRKYIAGSTVRALGQFKRLLSGLYVPEKVATSTAPMDLVAVYVTLRELSNGRVNAEQTTAAISRFSKSALIRTCALFMANYRADPKHLDNWNSLLLESLNDGPRERAMNLLRQGRVLLTPQGALVLAKLALAYAQPEPQRMDPLAANWFGVLVIGIHDLLESTSAARADGDSDTERASLSQCLELSANTWFNRMLDDVTNILALYERRWANPRRRSAFRAAEAFERTQGFPIEAQARVAIALWASAYASKRPTVQRAYLSSLGIDEQTMTRILDLISVSIVDAEASVNVEIAPSSFAWNFDTFERYPVLRDTDDSLIVMDPALLLRRCLGWAPVYDLAEAGTATRHGLARVTEDYALEILQEMYPHEGVNKRLYVEAELRSAFPEGQIADAAVDFGTSWVVFELTSRIPLRGVVHGENTDDLEQQIDIVLEELEQISSTIVNISDGAHRLVEHAAGPTRERLRFYPVVVFTEGFPTNPVLLAEIRDRVRTRRLFDGHDVAPVEVIDITELELLESVVEHGGPTIPELLEDKAASSFWSDSLNNYLISGSRLRLVRASRIDSLFNAPLDRIIALLEQREAR</sequence>
<name>A0A1H5PC98_9ACTN</name>
<organism evidence="1 2">
    <name type="scientific">Jiangella alba</name>
    <dbReference type="NCBI Taxonomy" id="561176"/>
    <lineage>
        <taxon>Bacteria</taxon>
        <taxon>Bacillati</taxon>
        <taxon>Actinomycetota</taxon>
        <taxon>Actinomycetes</taxon>
        <taxon>Jiangellales</taxon>
        <taxon>Jiangellaceae</taxon>
        <taxon>Jiangella</taxon>
    </lineage>
</organism>
<dbReference type="AlphaFoldDB" id="A0A1H5PC98"/>
<dbReference type="OrthoDB" id="3898299at2"/>
<dbReference type="RefSeq" id="WP_141711418.1">
    <property type="nucleotide sequence ID" value="NZ_FNUC01000004.1"/>
</dbReference>
<reference evidence="2" key="1">
    <citation type="submission" date="2016-10" db="EMBL/GenBank/DDBJ databases">
        <authorList>
            <person name="Varghese N."/>
            <person name="Submissions S."/>
        </authorList>
    </citation>
    <scope>NUCLEOTIDE SEQUENCE [LARGE SCALE GENOMIC DNA]</scope>
    <source>
        <strain evidence="2">DSM 45237</strain>
    </source>
</reference>
<evidence type="ECO:0000313" key="2">
    <source>
        <dbReference type="Proteomes" id="UP000181980"/>
    </source>
</evidence>